<dbReference type="AlphaFoldDB" id="A0A9D2ASC8"/>
<dbReference type="EMBL" id="DXFA01000073">
    <property type="protein sequence ID" value="HIX48130.1"/>
    <property type="molecule type" value="Genomic_DNA"/>
</dbReference>
<accession>A0A9D2ASC8</accession>
<dbReference type="Proteomes" id="UP000824243">
    <property type="component" value="Unassembled WGS sequence"/>
</dbReference>
<evidence type="ECO:0000313" key="2">
    <source>
        <dbReference type="Proteomes" id="UP000824243"/>
    </source>
</evidence>
<gene>
    <name evidence="1" type="ORF">H9981_03815</name>
</gene>
<keyword evidence="1" id="KW-0808">Transferase</keyword>
<name>A0A9D2ASC8_9FIRM</name>
<dbReference type="Pfam" id="PF13189">
    <property type="entry name" value="Cytidylate_kin2"/>
    <property type="match status" value="1"/>
</dbReference>
<protein>
    <submittedName>
        <fullName evidence="1">Cytidylate kinase-like family protein</fullName>
    </submittedName>
</protein>
<organism evidence="1 2">
    <name type="scientific">Candidatus Mediterraneibacter caccavium</name>
    <dbReference type="NCBI Taxonomy" id="2838661"/>
    <lineage>
        <taxon>Bacteria</taxon>
        <taxon>Bacillati</taxon>
        <taxon>Bacillota</taxon>
        <taxon>Clostridia</taxon>
        <taxon>Lachnospirales</taxon>
        <taxon>Lachnospiraceae</taxon>
        <taxon>Mediterraneibacter</taxon>
    </lineage>
</organism>
<reference evidence="1" key="1">
    <citation type="journal article" date="2021" name="PeerJ">
        <title>Extensive microbial diversity within the chicken gut microbiome revealed by metagenomics and culture.</title>
        <authorList>
            <person name="Gilroy R."/>
            <person name="Ravi A."/>
            <person name="Getino M."/>
            <person name="Pursley I."/>
            <person name="Horton D.L."/>
            <person name="Alikhan N.F."/>
            <person name="Baker D."/>
            <person name="Gharbi K."/>
            <person name="Hall N."/>
            <person name="Watson M."/>
            <person name="Adriaenssens E.M."/>
            <person name="Foster-Nyarko E."/>
            <person name="Jarju S."/>
            <person name="Secka A."/>
            <person name="Antonio M."/>
            <person name="Oren A."/>
            <person name="Chaudhuri R.R."/>
            <person name="La Ragione R."/>
            <person name="Hildebrand F."/>
            <person name="Pallen M.J."/>
        </authorList>
    </citation>
    <scope>NUCLEOTIDE SEQUENCE</scope>
    <source>
        <strain evidence="1">ChiSjej5B23-15282</strain>
    </source>
</reference>
<proteinExistence type="predicted"/>
<keyword evidence="1" id="KW-0418">Kinase</keyword>
<dbReference type="Gene3D" id="3.40.50.300">
    <property type="entry name" value="P-loop containing nucleotide triphosphate hydrolases"/>
    <property type="match status" value="1"/>
</dbReference>
<dbReference type="GO" id="GO:0016301">
    <property type="term" value="F:kinase activity"/>
    <property type="evidence" value="ECO:0007669"/>
    <property type="project" value="UniProtKB-KW"/>
</dbReference>
<comment type="caution">
    <text evidence="1">The sequence shown here is derived from an EMBL/GenBank/DDBJ whole genome shotgun (WGS) entry which is preliminary data.</text>
</comment>
<reference evidence="1" key="2">
    <citation type="submission" date="2021-04" db="EMBL/GenBank/DDBJ databases">
        <authorList>
            <person name="Gilroy R."/>
        </authorList>
    </citation>
    <scope>NUCLEOTIDE SEQUENCE</scope>
    <source>
        <strain evidence="1">ChiSjej5B23-15282</strain>
    </source>
</reference>
<dbReference type="InterPro" id="IPR027417">
    <property type="entry name" value="P-loop_NTPase"/>
</dbReference>
<sequence length="215" mass="24426">MKTNTIITIGREYGSAGREIGYKVAEAFDIKLYDKEMLARAAKESGICEEIFQSHDEKPTNSFLYSLVMDTYSMGYSGNSYTDMQINHKVFLAQFDAIKKIADEGPCILVGRCADYALESYPNVVSVFIHADMQSRIRRIARLYDLTDAKAKDLIVKTDKKRASYYNYYTNKKWSDAESYELCLTSSELGIEGTAQAIIDYVTLKEKIGKESRKI</sequence>
<evidence type="ECO:0000313" key="1">
    <source>
        <dbReference type="EMBL" id="HIX48130.1"/>
    </source>
</evidence>